<evidence type="ECO:0000313" key="2">
    <source>
        <dbReference type="EMBL" id="KAJ4176652.1"/>
    </source>
</evidence>
<organism evidence="2 3">
    <name type="scientific">Fusarium falciforme</name>
    <dbReference type="NCBI Taxonomy" id="195108"/>
    <lineage>
        <taxon>Eukaryota</taxon>
        <taxon>Fungi</taxon>
        <taxon>Dikarya</taxon>
        <taxon>Ascomycota</taxon>
        <taxon>Pezizomycotina</taxon>
        <taxon>Sordariomycetes</taxon>
        <taxon>Hypocreomycetidae</taxon>
        <taxon>Hypocreales</taxon>
        <taxon>Nectriaceae</taxon>
        <taxon>Fusarium</taxon>
        <taxon>Fusarium solani species complex</taxon>
    </lineage>
</organism>
<dbReference type="EMBL" id="JAOQAV010000166">
    <property type="protein sequence ID" value="KAJ4176652.1"/>
    <property type="molecule type" value="Genomic_DNA"/>
</dbReference>
<dbReference type="PANTHER" id="PTHR33112">
    <property type="entry name" value="DOMAIN PROTEIN, PUTATIVE-RELATED"/>
    <property type="match status" value="1"/>
</dbReference>
<protein>
    <recommendedName>
        <fullName evidence="1">Heterokaryon incompatibility domain-containing protein</fullName>
    </recommendedName>
</protein>
<reference evidence="2" key="1">
    <citation type="submission" date="2022-09" db="EMBL/GenBank/DDBJ databases">
        <title>Fusarium specimens isolated from Avocado Roots.</title>
        <authorList>
            <person name="Stajich J."/>
            <person name="Roper C."/>
            <person name="Heimlech-Rivalta G."/>
        </authorList>
    </citation>
    <scope>NUCLEOTIDE SEQUENCE</scope>
    <source>
        <strain evidence="2">A02</strain>
    </source>
</reference>
<feature type="domain" description="Heterokaryon incompatibility" evidence="1">
    <location>
        <begin position="2"/>
        <end position="105"/>
    </location>
</feature>
<evidence type="ECO:0000259" key="1">
    <source>
        <dbReference type="Pfam" id="PF06985"/>
    </source>
</evidence>
<evidence type="ECO:0000313" key="3">
    <source>
        <dbReference type="Proteomes" id="UP001152087"/>
    </source>
</evidence>
<keyword evidence="3" id="KW-1185">Reference proteome</keyword>
<dbReference type="Pfam" id="PF06985">
    <property type="entry name" value="HET"/>
    <property type="match status" value="1"/>
</dbReference>
<name>A0A9W8QR48_9HYPO</name>
<dbReference type="PANTHER" id="PTHR33112:SF16">
    <property type="entry name" value="HETEROKARYON INCOMPATIBILITY DOMAIN-CONTAINING PROTEIN"/>
    <property type="match status" value="1"/>
</dbReference>
<accession>A0A9W8QR48</accession>
<dbReference type="Proteomes" id="UP001152087">
    <property type="component" value="Unassembled WGS sequence"/>
</dbReference>
<gene>
    <name evidence="2" type="ORF">NW755_014289</name>
</gene>
<proteinExistence type="predicted"/>
<dbReference type="InterPro" id="IPR010730">
    <property type="entry name" value="HET"/>
</dbReference>
<comment type="caution">
    <text evidence="2">The sequence shown here is derived from an EMBL/GenBank/DDBJ whole genome shotgun (WGS) entry which is preliminary data.</text>
</comment>
<dbReference type="AlphaFoldDB" id="A0A9W8QR48"/>
<sequence length="106" mass="11873">MGQRYLFVDAICIIQHNQGEDATDWLAEAPLMGRYYQNALCTIAATGAYDSDDGFLTERPGELYHVSPVLLARYNDSDQPAQEIYADPSNPLWQANVTNTPLYDRG</sequence>